<dbReference type="STRING" id="573063.Metin_1245"/>
<dbReference type="GO" id="GO:0046872">
    <property type="term" value="F:metal ion binding"/>
    <property type="evidence" value="ECO:0007669"/>
    <property type="project" value="UniProtKB-KW"/>
</dbReference>
<dbReference type="NCBIfam" id="TIGR02481">
    <property type="entry name" value="hemeryth_dom"/>
    <property type="match status" value="1"/>
</dbReference>
<dbReference type="HOGENOM" id="CLU_086902_2_2_2"/>
<dbReference type="InterPro" id="IPR016131">
    <property type="entry name" value="Haemerythrin_Fe_BS"/>
</dbReference>
<accession>D5VTJ4</accession>
<dbReference type="InterPro" id="IPR012827">
    <property type="entry name" value="Hemerythrin_metal-bd"/>
</dbReference>
<organism evidence="5 6">
    <name type="scientific">Methanocaldococcus infernus (strain DSM 11812 / JCM 15783 / ME)</name>
    <dbReference type="NCBI Taxonomy" id="573063"/>
    <lineage>
        <taxon>Archaea</taxon>
        <taxon>Methanobacteriati</taxon>
        <taxon>Methanobacteriota</taxon>
        <taxon>Methanomada group</taxon>
        <taxon>Methanococci</taxon>
        <taxon>Methanococcales</taxon>
        <taxon>Methanocaldococcaceae</taxon>
        <taxon>Methanocaldococcus</taxon>
    </lineage>
</organism>
<evidence type="ECO:0000256" key="1">
    <source>
        <dbReference type="ARBA" id="ARBA00010587"/>
    </source>
</evidence>
<keyword evidence="2" id="KW-0479">Metal-binding</keyword>
<dbReference type="GeneID" id="9132264"/>
<keyword evidence="3" id="KW-0408">Iron</keyword>
<dbReference type="Pfam" id="PF01814">
    <property type="entry name" value="Hemerythrin"/>
    <property type="match status" value="1"/>
</dbReference>
<dbReference type="PANTHER" id="PTHR37164">
    <property type="entry name" value="BACTERIOHEMERYTHRIN"/>
    <property type="match status" value="1"/>
</dbReference>
<protein>
    <submittedName>
        <fullName evidence="5">Hemerythrin-like metal-binding protein</fullName>
    </submittedName>
</protein>
<feature type="domain" description="Hemerythrin-like" evidence="4">
    <location>
        <begin position="13"/>
        <end position="128"/>
    </location>
</feature>
<evidence type="ECO:0000313" key="5">
    <source>
        <dbReference type="EMBL" id="ADG13897.1"/>
    </source>
</evidence>
<dbReference type="Gene3D" id="1.20.120.50">
    <property type="entry name" value="Hemerythrin-like"/>
    <property type="match status" value="1"/>
</dbReference>
<comment type="similarity">
    <text evidence="1">Belongs to the hemerythrin family.</text>
</comment>
<dbReference type="InterPro" id="IPR035938">
    <property type="entry name" value="Hemerythrin-like_sf"/>
</dbReference>
<dbReference type="PANTHER" id="PTHR37164:SF1">
    <property type="entry name" value="BACTERIOHEMERYTHRIN"/>
    <property type="match status" value="1"/>
</dbReference>
<dbReference type="InterPro" id="IPR012312">
    <property type="entry name" value="Hemerythrin-like"/>
</dbReference>
<dbReference type="CDD" id="cd12107">
    <property type="entry name" value="Hemerythrin"/>
    <property type="match status" value="1"/>
</dbReference>
<evidence type="ECO:0000256" key="3">
    <source>
        <dbReference type="ARBA" id="ARBA00023004"/>
    </source>
</evidence>
<proteinExistence type="inferred from homology"/>
<dbReference type="PROSITE" id="PS00550">
    <property type="entry name" value="HEMERYTHRINS"/>
    <property type="match status" value="1"/>
</dbReference>
<dbReference type="NCBIfam" id="NF033749">
    <property type="entry name" value="bact_hemeryth"/>
    <property type="match status" value="1"/>
</dbReference>
<dbReference type="eggNOG" id="arCOG06577">
    <property type="taxonomic scope" value="Archaea"/>
</dbReference>
<evidence type="ECO:0000313" key="6">
    <source>
        <dbReference type="Proteomes" id="UP000002061"/>
    </source>
</evidence>
<dbReference type="RefSeq" id="WP_013100642.1">
    <property type="nucleotide sequence ID" value="NC_014122.1"/>
</dbReference>
<evidence type="ECO:0000256" key="2">
    <source>
        <dbReference type="ARBA" id="ARBA00022723"/>
    </source>
</evidence>
<dbReference type="KEGG" id="mif:Metin_1245"/>
<gene>
    <name evidence="5" type="ordered locus">Metin_1245</name>
</gene>
<dbReference type="SUPFAM" id="SSF47188">
    <property type="entry name" value="Hemerythrin-like"/>
    <property type="match status" value="1"/>
</dbReference>
<name>D5VTJ4_METIM</name>
<sequence length="143" mass="17250">MKEIIKWSKDLETGISTFDEEHKTLIETLNEVYSLLENKESEKAKELLRNNIVEYASKHFKHEEEIMEKYNYPELENHKKIHNMFVNMIVNKMLPKIEKSDSEFRSVVSFLVGWLVMHIKNMDKKYGRWFKENNITINDEPRL</sequence>
<keyword evidence="6" id="KW-1185">Reference proteome</keyword>
<evidence type="ECO:0000259" key="4">
    <source>
        <dbReference type="Pfam" id="PF01814"/>
    </source>
</evidence>
<reference evidence="5" key="1">
    <citation type="submission" date="2010-04" db="EMBL/GenBank/DDBJ databases">
        <title>Complete sequence of Methanocaldococcus infernus ME.</title>
        <authorList>
            <consortium name="US DOE Joint Genome Institute"/>
            <person name="Lucas S."/>
            <person name="Copeland A."/>
            <person name="Lapidus A."/>
            <person name="Cheng J.-F."/>
            <person name="Bruce D."/>
            <person name="Goodwin L."/>
            <person name="Pitluck S."/>
            <person name="Munk A.C."/>
            <person name="Detter J.C."/>
            <person name="Han C."/>
            <person name="Tapia R."/>
            <person name="Land M."/>
            <person name="Hauser L."/>
            <person name="Kyrpides N."/>
            <person name="Mikhailova N."/>
            <person name="Sieprawska-Lupa M."/>
            <person name="Whitman W.B."/>
            <person name="Woyke T."/>
        </authorList>
    </citation>
    <scope>NUCLEOTIDE SEQUENCE [LARGE SCALE GENOMIC DNA]</scope>
    <source>
        <strain evidence="5">ME</strain>
    </source>
</reference>
<dbReference type="AlphaFoldDB" id="D5VTJ4"/>
<dbReference type="InterPro" id="IPR050669">
    <property type="entry name" value="Hemerythrin"/>
</dbReference>
<dbReference type="Proteomes" id="UP000002061">
    <property type="component" value="Chromosome"/>
</dbReference>
<dbReference type="OrthoDB" id="15541at2157"/>
<dbReference type="EMBL" id="CP002009">
    <property type="protein sequence ID" value="ADG13897.1"/>
    <property type="molecule type" value="Genomic_DNA"/>
</dbReference>